<comment type="caution">
    <text evidence="2">The sequence shown here is derived from an EMBL/GenBank/DDBJ whole genome shotgun (WGS) entry which is preliminary data.</text>
</comment>
<keyword evidence="3" id="KW-1185">Reference proteome</keyword>
<dbReference type="EMBL" id="BPLR01014625">
    <property type="protein sequence ID" value="GIY70097.1"/>
    <property type="molecule type" value="Genomic_DNA"/>
</dbReference>
<dbReference type="AlphaFoldDB" id="A0AAV4VIG2"/>
<evidence type="ECO:0000313" key="3">
    <source>
        <dbReference type="Proteomes" id="UP001054945"/>
    </source>
</evidence>
<organism evidence="2 3">
    <name type="scientific">Caerostris extrusa</name>
    <name type="common">Bark spider</name>
    <name type="synonym">Caerostris bankana</name>
    <dbReference type="NCBI Taxonomy" id="172846"/>
    <lineage>
        <taxon>Eukaryota</taxon>
        <taxon>Metazoa</taxon>
        <taxon>Ecdysozoa</taxon>
        <taxon>Arthropoda</taxon>
        <taxon>Chelicerata</taxon>
        <taxon>Arachnida</taxon>
        <taxon>Araneae</taxon>
        <taxon>Araneomorphae</taxon>
        <taxon>Entelegynae</taxon>
        <taxon>Araneoidea</taxon>
        <taxon>Araneidae</taxon>
        <taxon>Caerostris</taxon>
    </lineage>
</organism>
<proteinExistence type="predicted"/>
<name>A0AAV4VIG2_CAEEX</name>
<reference evidence="2 3" key="1">
    <citation type="submission" date="2021-06" db="EMBL/GenBank/DDBJ databases">
        <title>Caerostris extrusa draft genome.</title>
        <authorList>
            <person name="Kono N."/>
            <person name="Arakawa K."/>
        </authorList>
    </citation>
    <scope>NUCLEOTIDE SEQUENCE [LARGE SCALE GENOMIC DNA]</scope>
</reference>
<sequence length="88" mass="9988">MTSVLLHTLIDENIVDFSSAFEPRVVYKRKKTTFKCRGASSRKNEKSSIGGNTSSSLIDTTTITRHIRRASTFNQMRPKPLSQVLHYT</sequence>
<feature type="region of interest" description="Disordered" evidence="1">
    <location>
        <begin position="38"/>
        <end position="57"/>
    </location>
</feature>
<protein>
    <submittedName>
        <fullName evidence="2">Uncharacterized protein</fullName>
    </submittedName>
</protein>
<evidence type="ECO:0000313" key="2">
    <source>
        <dbReference type="EMBL" id="GIY70097.1"/>
    </source>
</evidence>
<dbReference type="Proteomes" id="UP001054945">
    <property type="component" value="Unassembled WGS sequence"/>
</dbReference>
<accession>A0AAV4VIG2</accession>
<gene>
    <name evidence="2" type="ORF">CEXT_501331</name>
</gene>
<evidence type="ECO:0000256" key="1">
    <source>
        <dbReference type="SAM" id="MobiDB-lite"/>
    </source>
</evidence>
<feature type="region of interest" description="Disordered" evidence="1">
    <location>
        <begin position="69"/>
        <end position="88"/>
    </location>
</feature>